<comment type="similarity">
    <text evidence="19">Belongs to the protein kinase superfamily.</text>
</comment>
<dbReference type="PROSITE" id="PS00108">
    <property type="entry name" value="PROTEIN_KINASE_ST"/>
    <property type="match status" value="1"/>
</dbReference>
<feature type="binding site" evidence="18">
    <location>
        <position position="141"/>
    </location>
    <ligand>
        <name>ATP</name>
        <dbReference type="ChEBI" id="CHEBI:30616"/>
    </ligand>
</feature>
<evidence type="ECO:0000256" key="5">
    <source>
        <dbReference type="ARBA" id="ARBA00022679"/>
    </source>
</evidence>
<proteinExistence type="inferred from homology"/>
<evidence type="ECO:0000313" key="23">
    <source>
        <dbReference type="Proteomes" id="UP001443914"/>
    </source>
</evidence>
<evidence type="ECO:0000259" key="21">
    <source>
        <dbReference type="PROSITE" id="PS50011"/>
    </source>
</evidence>
<sequence length="403" mass="45603">MSSTSFDSGSDQAQDSNGAIFVLFIGIVWVVVGFIYTMRVIAKIYRRMKEKGEAAQAAEAHFTVGENDNSIARHSEVQMQVNLPDETMERFLSDVAREKPTRFSSEELAICTRNFYQVLGSGGFGVVYKGDFQNGIQVAVKVLKDIAMVNDQFKAEVSTIGRTYHINLVRLYGFCFEPTMRALVYEYMEKGALDKVLFGSQRAQLRFEKLHEISIGIARGIAYLHEECRQRIIHYDIKPENVLLDVNLNPKVADFGLARLTNRGSTNMVVSGCRGTPGYAAPELWTPYTATYKCDVYSFGMVLFEIVGRRRNHDPNLSGESQEWVPKWAYDKFNNGELIQMLSALGIDRDDEREKAERMVKVALWCVQYLPNSRPKMSDVVKMLKGGVEIEPPQNPFAHLVDN</sequence>
<dbReference type="SMART" id="SM00220">
    <property type="entry name" value="S_TKc"/>
    <property type="match status" value="1"/>
</dbReference>
<evidence type="ECO:0000256" key="19">
    <source>
        <dbReference type="RuleBase" id="RU000304"/>
    </source>
</evidence>
<comment type="caution">
    <text evidence="22">The sequence shown here is derived from an EMBL/GenBank/DDBJ whole genome shotgun (WGS) entry which is preliminary data.</text>
</comment>
<comment type="catalytic activity">
    <reaction evidence="16">
        <text>L-threonyl-[protein] + ATP = O-phospho-L-threonyl-[protein] + ADP + H(+)</text>
        <dbReference type="Rhea" id="RHEA:46608"/>
        <dbReference type="Rhea" id="RHEA-COMP:11060"/>
        <dbReference type="Rhea" id="RHEA-COMP:11605"/>
        <dbReference type="ChEBI" id="CHEBI:15378"/>
        <dbReference type="ChEBI" id="CHEBI:30013"/>
        <dbReference type="ChEBI" id="CHEBI:30616"/>
        <dbReference type="ChEBI" id="CHEBI:61977"/>
        <dbReference type="ChEBI" id="CHEBI:456216"/>
        <dbReference type="EC" id="2.7.11.1"/>
    </reaction>
</comment>
<protein>
    <recommendedName>
        <fullName evidence="2">non-specific serine/threonine protein kinase</fullName>
        <ecNumber evidence="2">2.7.11.1</ecNumber>
    </recommendedName>
</protein>
<keyword evidence="11 20" id="KW-1133">Transmembrane helix</keyword>
<evidence type="ECO:0000256" key="13">
    <source>
        <dbReference type="ARBA" id="ARBA00023157"/>
    </source>
</evidence>
<dbReference type="InterPro" id="IPR008271">
    <property type="entry name" value="Ser/Thr_kinase_AS"/>
</dbReference>
<comment type="subcellular location">
    <subcellularLocation>
        <location evidence="1">Membrane</location>
        <topology evidence="1">Single-pass type I membrane protein</topology>
    </subcellularLocation>
</comment>
<dbReference type="AlphaFoldDB" id="A0AAW1KZA9"/>
<dbReference type="Pfam" id="PF07714">
    <property type="entry name" value="PK_Tyr_Ser-Thr"/>
    <property type="match status" value="1"/>
</dbReference>
<evidence type="ECO:0000256" key="9">
    <source>
        <dbReference type="ARBA" id="ARBA00022777"/>
    </source>
</evidence>
<dbReference type="EC" id="2.7.11.1" evidence="2"/>
<evidence type="ECO:0000256" key="12">
    <source>
        <dbReference type="ARBA" id="ARBA00023136"/>
    </source>
</evidence>
<dbReference type="InterPro" id="IPR000719">
    <property type="entry name" value="Prot_kinase_dom"/>
</dbReference>
<dbReference type="Proteomes" id="UP001443914">
    <property type="component" value="Unassembled WGS sequence"/>
</dbReference>
<evidence type="ECO:0000256" key="14">
    <source>
        <dbReference type="ARBA" id="ARBA00023170"/>
    </source>
</evidence>
<evidence type="ECO:0000256" key="2">
    <source>
        <dbReference type="ARBA" id="ARBA00012513"/>
    </source>
</evidence>
<dbReference type="PROSITE" id="PS50011">
    <property type="entry name" value="PROTEIN_KINASE_DOM"/>
    <property type="match status" value="1"/>
</dbReference>
<dbReference type="Gene3D" id="1.10.510.10">
    <property type="entry name" value="Transferase(Phosphotransferase) domain 1"/>
    <property type="match status" value="1"/>
</dbReference>
<feature type="transmembrane region" description="Helical" evidence="20">
    <location>
        <begin position="20"/>
        <end position="42"/>
    </location>
</feature>
<keyword evidence="10 18" id="KW-0067">ATP-binding</keyword>
<dbReference type="InterPro" id="IPR001245">
    <property type="entry name" value="Ser-Thr/Tyr_kinase_cat_dom"/>
</dbReference>
<evidence type="ECO:0000256" key="4">
    <source>
        <dbReference type="ARBA" id="ARBA00022536"/>
    </source>
</evidence>
<organism evidence="22 23">
    <name type="scientific">Saponaria officinalis</name>
    <name type="common">Common soapwort</name>
    <name type="synonym">Lychnis saponaria</name>
    <dbReference type="NCBI Taxonomy" id="3572"/>
    <lineage>
        <taxon>Eukaryota</taxon>
        <taxon>Viridiplantae</taxon>
        <taxon>Streptophyta</taxon>
        <taxon>Embryophyta</taxon>
        <taxon>Tracheophyta</taxon>
        <taxon>Spermatophyta</taxon>
        <taxon>Magnoliopsida</taxon>
        <taxon>eudicotyledons</taxon>
        <taxon>Gunneridae</taxon>
        <taxon>Pentapetalae</taxon>
        <taxon>Caryophyllales</taxon>
        <taxon>Caryophyllaceae</taxon>
        <taxon>Caryophylleae</taxon>
        <taxon>Saponaria</taxon>
    </lineage>
</organism>
<reference evidence="22" key="1">
    <citation type="submission" date="2024-03" db="EMBL/GenBank/DDBJ databases">
        <title>WGS assembly of Saponaria officinalis var. Norfolk2.</title>
        <authorList>
            <person name="Jenkins J."/>
            <person name="Shu S."/>
            <person name="Grimwood J."/>
            <person name="Barry K."/>
            <person name="Goodstein D."/>
            <person name="Schmutz J."/>
            <person name="Leebens-Mack J."/>
            <person name="Osbourn A."/>
        </authorList>
    </citation>
    <scope>NUCLEOTIDE SEQUENCE [LARGE SCALE GENOMIC DNA]</scope>
    <source>
        <strain evidence="22">JIC</strain>
    </source>
</reference>
<evidence type="ECO:0000256" key="20">
    <source>
        <dbReference type="SAM" id="Phobius"/>
    </source>
</evidence>
<evidence type="ECO:0000313" key="22">
    <source>
        <dbReference type="EMBL" id="KAK9724671.1"/>
    </source>
</evidence>
<dbReference type="PANTHER" id="PTHR47974:SF9">
    <property type="entry name" value="RECEPTOR-LIKE SERINE_THREONINE-PROTEIN KINASE"/>
    <property type="match status" value="1"/>
</dbReference>
<evidence type="ECO:0000256" key="16">
    <source>
        <dbReference type="ARBA" id="ARBA00047899"/>
    </source>
</evidence>
<dbReference type="GO" id="GO:0016020">
    <property type="term" value="C:membrane"/>
    <property type="evidence" value="ECO:0007669"/>
    <property type="project" value="UniProtKB-SubCell"/>
</dbReference>
<feature type="domain" description="Protein kinase" evidence="21">
    <location>
        <begin position="113"/>
        <end position="398"/>
    </location>
</feature>
<keyword evidence="5" id="KW-0808">Transferase</keyword>
<dbReference type="EMBL" id="JBDFQZ010000005">
    <property type="protein sequence ID" value="KAK9724671.1"/>
    <property type="molecule type" value="Genomic_DNA"/>
</dbReference>
<name>A0AAW1KZA9_SAPOF</name>
<keyword evidence="12 20" id="KW-0472">Membrane</keyword>
<keyword evidence="6 20" id="KW-0812">Transmembrane</keyword>
<evidence type="ECO:0000256" key="1">
    <source>
        <dbReference type="ARBA" id="ARBA00004479"/>
    </source>
</evidence>
<evidence type="ECO:0000256" key="3">
    <source>
        <dbReference type="ARBA" id="ARBA00022527"/>
    </source>
</evidence>
<evidence type="ECO:0000256" key="15">
    <source>
        <dbReference type="ARBA" id="ARBA00023180"/>
    </source>
</evidence>
<keyword evidence="14" id="KW-0675">Receptor</keyword>
<keyword evidence="15" id="KW-0325">Glycoprotein</keyword>
<dbReference type="PROSITE" id="PS00107">
    <property type="entry name" value="PROTEIN_KINASE_ATP"/>
    <property type="match status" value="1"/>
</dbReference>
<keyword evidence="3 19" id="KW-0723">Serine/threonine-protein kinase</keyword>
<dbReference type="GO" id="GO:0005524">
    <property type="term" value="F:ATP binding"/>
    <property type="evidence" value="ECO:0007669"/>
    <property type="project" value="UniProtKB-UniRule"/>
</dbReference>
<evidence type="ECO:0000256" key="8">
    <source>
        <dbReference type="ARBA" id="ARBA00022741"/>
    </source>
</evidence>
<keyword evidence="13" id="KW-1015">Disulfide bond</keyword>
<dbReference type="SUPFAM" id="SSF56112">
    <property type="entry name" value="Protein kinase-like (PK-like)"/>
    <property type="match status" value="1"/>
</dbReference>
<keyword evidence="23" id="KW-1185">Reference proteome</keyword>
<gene>
    <name evidence="22" type="ORF">RND81_05G091200</name>
</gene>
<evidence type="ECO:0000256" key="17">
    <source>
        <dbReference type="ARBA" id="ARBA00048679"/>
    </source>
</evidence>
<dbReference type="Gene3D" id="3.30.200.20">
    <property type="entry name" value="Phosphorylase Kinase, domain 1"/>
    <property type="match status" value="1"/>
</dbReference>
<dbReference type="PANTHER" id="PTHR47974">
    <property type="entry name" value="OS07G0415500 PROTEIN"/>
    <property type="match status" value="1"/>
</dbReference>
<keyword evidence="7" id="KW-0732">Signal</keyword>
<dbReference type="FunFam" id="3.30.200.20:FF:000059">
    <property type="entry name" value="S-receptor-like serine/threonine-protein kinase"/>
    <property type="match status" value="1"/>
</dbReference>
<evidence type="ECO:0000256" key="7">
    <source>
        <dbReference type="ARBA" id="ARBA00022729"/>
    </source>
</evidence>
<keyword evidence="4" id="KW-0245">EGF-like domain</keyword>
<accession>A0AAW1KZA9</accession>
<comment type="catalytic activity">
    <reaction evidence="17">
        <text>L-seryl-[protein] + ATP = O-phospho-L-seryl-[protein] + ADP + H(+)</text>
        <dbReference type="Rhea" id="RHEA:17989"/>
        <dbReference type="Rhea" id="RHEA-COMP:9863"/>
        <dbReference type="Rhea" id="RHEA-COMP:11604"/>
        <dbReference type="ChEBI" id="CHEBI:15378"/>
        <dbReference type="ChEBI" id="CHEBI:29999"/>
        <dbReference type="ChEBI" id="CHEBI:30616"/>
        <dbReference type="ChEBI" id="CHEBI:83421"/>
        <dbReference type="ChEBI" id="CHEBI:456216"/>
        <dbReference type="EC" id="2.7.11.1"/>
    </reaction>
</comment>
<evidence type="ECO:0000256" key="11">
    <source>
        <dbReference type="ARBA" id="ARBA00022989"/>
    </source>
</evidence>
<evidence type="ECO:0000256" key="18">
    <source>
        <dbReference type="PROSITE-ProRule" id="PRU10141"/>
    </source>
</evidence>
<evidence type="ECO:0000256" key="6">
    <source>
        <dbReference type="ARBA" id="ARBA00022692"/>
    </source>
</evidence>
<dbReference type="GO" id="GO:0004674">
    <property type="term" value="F:protein serine/threonine kinase activity"/>
    <property type="evidence" value="ECO:0007669"/>
    <property type="project" value="UniProtKB-KW"/>
</dbReference>
<dbReference type="InterPro" id="IPR017441">
    <property type="entry name" value="Protein_kinase_ATP_BS"/>
</dbReference>
<evidence type="ECO:0000256" key="10">
    <source>
        <dbReference type="ARBA" id="ARBA00022840"/>
    </source>
</evidence>
<dbReference type="FunFam" id="1.10.510.10:FF:000537">
    <property type="entry name" value="Putative receptor-like protein kinase"/>
    <property type="match status" value="1"/>
</dbReference>
<keyword evidence="8 18" id="KW-0547">Nucleotide-binding</keyword>
<keyword evidence="9" id="KW-0418">Kinase</keyword>
<dbReference type="InterPro" id="IPR011009">
    <property type="entry name" value="Kinase-like_dom_sf"/>
</dbReference>